<proteinExistence type="predicted"/>
<dbReference type="EMBL" id="LAZR01000042">
    <property type="protein sequence ID" value="KKO00251.1"/>
    <property type="molecule type" value="Genomic_DNA"/>
</dbReference>
<sequence>MKNNKTSNEYNSDITEADLKALGERTKNIRTDNGDDVQLNSRKKEVDFAGKDLDVPGRNLPQNKTPKILKDEENQLYSQGGEGNEDLEGNTDHIN</sequence>
<protein>
    <submittedName>
        <fullName evidence="2">Uncharacterized protein</fullName>
    </submittedName>
</protein>
<organism evidence="2">
    <name type="scientific">marine sediment metagenome</name>
    <dbReference type="NCBI Taxonomy" id="412755"/>
    <lineage>
        <taxon>unclassified sequences</taxon>
        <taxon>metagenomes</taxon>
        <taxon>ecological metagenomes</taxon>
    </lineage>
</organism>
<dbReference type="AlphaFoldDB" id="A0A0F9V4T1"/>
<comment type="caution">
    <text evidence="2">The sequence shown here is derived from an EMBL/GenBank/DDBJ whole genome shotgun (WGS) entry which is preliminary data.</text>
</comment>
<feature type="region of interest" description="Disordered" evidence="1">
    <location>
        <begin position="48"/>
        <end position="95"/>
    </location>
</feature>
<evidence type="ECO:0000256" key="1">
    <source>
        <dbReference type="SAM" id="MobiDB-lite"/>
    </source>
</evidence>
<accession>A0A0F9V4T1</accession>
<name>A0A0F9V4T1_9ZZZZ</name>
<reference evidence="2" key="1">
    <citation type="journal article" date="2015" name="Nature">
        <title>Complex archaea that bridge the gap between prokaryotes and eukaryotes.</title>
        <authorList>
            <person name="Spang A."/>
            <person name="Saw J.H."/>
            <person name="Jorgensen S.L."/>
            <person name="Zaremba-Niedzwiedzka K."/>
            <person name="Martijn J."/>
            <person name="Lind A.E."/>
            <person name="van Eijk R."/>
            <person name="Schleper C."/>
            <person name="Guy L."/>
            <person name="Ettema T.J."/>
        </authorList>
    </citation>
    <scope>NUCLEOTIDE SEQUENCE</scope>
</reference>
<evidence type="ECO:0000313" key="2">
    <source>
        <dbReference type="EMBL" id="KKO00251.1"/>
    </source>
</evidence>
<gene>
    <name evidence="2" type="ORF">LCGC14_0130170</name>
</gene>